<dbReference type="FunFam" id="3.30.160.60:FF:000145">
    <property type="entry name" value="Zinc finger protein 574"/>
    <property type="match status" value="1"/>
</dbReference>
<protein>
    <recommendedName>
        <fullName evidence="9">C2H2-type domain-containing protein</fullName>
    </recommendedName>
</protein>
<proteinExistence type="predicted"/>
<evidence type="ECO:0000313" key="10">
    <source>
        <dbReference type="EMBL" id="TIB39525.1"/>
    </source>
</evidence>
<evidence type="ECO:0000256" key="3">
    <source>
        <dbReference type="ARBA" id="ARBA00022737"/>
    </source>
</evidence>
<dbReference type="PROSITE" id="PS00028">
    <property type="entry name" value="ZINC_FINGER_C2H2_1"/>
    <property type="match status" value="2"/>
</dbReference>
<feature type="region of interest" description="Disordered" evidence="8">
    <location>
        <begin position="158"/>
        <end position="196"/>
    </location>
</feature>
<dbReference type="GO" id="GO:0008270">
    <property type="term" value="F:zinc ion binding"/>
    <property type="evidence" value="ECO:0007669"/>
    <property type="project" value="UniProtKB-KW"/>
</dbReference>
<dbReference type="InterPro" id="IPR013087">
    <property type="entry name" value="Znf_C2H2_type"/>
</dbReference>
<organism evidence="10 11">
    <name type="scientific">Wallemia ichthyophaga</name>
    <dbReference type="NCBI Taxonomy" id="245174"/>
    <lineage>
        <taxon>Eukaryota</taxon>
        <taxon>Fungi</taxon>
        <taxon>Dikarya</taxon>
        <taxon>Basidiomycota</taxon>
        <taxon>Wallemiomycotina</taxon>
        <taxon>Wallemiomycetes</taxon>
        <taxon>Wallemiales</taxon>
        <taxon>Wallemiaceae</taxon>
        <taxon>Wallemia</taxon>
    </lineage>
</organism>
<dbReference type="AlphaFoldDB" id="A0A4T0JGI2"/>
<dbReference type="PANTHER" id="PTHR23235">
    <property type="entry name" value="KRUEPPEL-LIKE TRANSCRIPTION FACTOR"/>
    <property type="match status" value="1"/>
</dbReference>
<evidence type="ECO:0000256" key="2">
    <source>
        <dbReference type="ARBA" id="ARBA00022723"/>
    </source>
</evidence>
<evidence type="ECO:0000256" key="5">
    <source>
        <dbReference type="ARBA" id="ARBA00022833"/>
    </source>
</evidence>
<dbReference type="GO" id="GO:0005634">
    <property type="term" value="C:nucleus"/>
    <property type="evidence" value="ECO:0007669"/>
    <property type="project" value="UniProtKB-SubCell"/>
</dbReference>
<dbReference type="PANTHER" id="PTHR23235:SF120">
    <property type="entry name" value="KRUPPEL-LIKE FACTOR 15"/>
    <property type="match status" value="1"/>
</dbReference>
<dbReference type="SMART" id="SM00355">
    <property type="entry name" value="ZnF_C2H2"/>
    <property type="match status" value="2"/>
</dbReference>
<evidence type="ECO:0000256" key="6">
    <source>
        <dbReference type="ARBA" id="ARBA00023242"/>
    </source>
</evidence>
<evidence type="ECO:0000256" key="1">
    <source>
        <dbReference type="ARBA" id="ARBA00004123"/>
    </source>
</evidence>
<dbReference type="GO" id="GO:0000978">
    <property type="term" value="F:RNA polymerase II cis-regulatory region sequence-specific DNA binding"/>
    <property type="evidence" value="ECO:0007669"/>
    <property type="project" value="TreeGrafter"/>
</dbReference>
<keyword evidence="6" id="KW-0539">Nucleus</keyword>
<comment type="subcellular location">
    <subcellularLocation>
        <location evidence="1">Nucleus</location>
    </subcellularLocation>
</comment>
<keyword evidence="4 7" id="KW-0863">Zinc-finger</keyword>
<sequence length="287" mass="31889">MARSSLKFFDWNIHPWPKITKTFCFFQHYQHNTPQTKMLFDDYLDDNVFSFDIHSLDPYEGFGTAAPAFDLTHNPFCFDWILQQSHQPYGYAHAPAPPSTATTATTGASDDFCVDPSTAASIPSSYTTLASLPSLSPQSQPSALPLEMGMEMEAKMELAESSSFDLSAPLPRDRLGSSAGSTSSSSSSDESHSGPMRKYKCSLCPRAFARQFNLKQHIQTHNPDRVKPHECTYEGCGRRFSRKHDLVRHAQSIHGVAGPPTKASRKQSPQAIAEMIARRQKARNKVA</sequence>
<reference evidence="10 11" key="1">
    <citation type="submission" date="2019-03" db="EMBL/GenBank/DDBJ databases">
        <title>Sequencing 23 genomes of Wallemia ichthyophaga.</title>
        <authorList>
            <person name="Gostincar C."/>
        </authorList>
    </citation>
    <scope>NUCLEOTIDE SEQUENCE [LARGE SCALE GENOMIC DNA]</scope>
    <source>
        <strain evidence="10 11">EXF-6200</strain>
    </source>
</reference>
<feature type="domain" description="C2H2-type" evidence="9">
    <location>
        <begin position="199"/>
        <end position="226"/>
    </location>
</feature>
<dbReference type="InterPro" id="IPR036236">
    <property type="entry name" value="Znf_C2H2_sf"/>
</dbReference>
<evidence type="ECO:0000259" key="9">
    <source>
        <dbReference type="PROSITE" id="PS50157"/>
    </source>
</evidence>
<keyword evidence="2" id="KW-0479">Metal-binding</keyword>
<dbReference type="EMBL" id="SPOI01000031">
    <property type="protein sequence ID" value="TIB39525.1"/>
    <property type="molecule type" value="Genomic_DNA"/>
</dbReference>
<dbReference type="Pfam" id="PF00096">
    <property type="entry name" value="zf-C2H2"/>
    <property type="match status" value="2"/>
</dbReference>
<evidence type="ECO:0000256" key="4">
    <source>
        <dbReference type="ARBA" id="ARBA00022771"/>
    </source>
</evidence>
<dbReference type="Gene3D" id="3.30.160.60">
    <property type="entry name" value="Classic Zinc Finger"/>
    <property type="match status" value="2"/>
</dbReference>
<keyword evidence="3" id="KW-0677">Repeat</keyword>
<name>A0A4T0JGI2_WALIC</name>
<dbReference type="GO" id="GO:0000981">
    <property type="term" value="F:DNA-binding transcription factor activity, RNA polymerase II-specific"/>
    <property type="evidence" value="ECO:0007669"/>
    <property type="project" value="TreeGrafter"/>
</dbReference>
<accession>A0A4T0JGI2</accession>
<gene>
    <name evidence="10" type="ORF">E3P86_01089</name>
</gene>
<comment type="caution">
    <text evidence="10">The sequence shown here is derived from an EMBL/GenBank/DDBJ whole genome shotgun (WGS) entry which is preliminary data.</text>
</comment>
<evidence type="ECO:0000256" key="8">
    <source>
        <dbReference type="SAM" id="MobiDB-lite"/>
    </source>
</evidence>
<feature type="compositionally biased region" description="Low complexity" evidence="8">
    <location>
        <begin position="176"/>
        <end position="188"/>
    </location>
</feature>
<keyword evidence="5" id="KW-0862">Zinc</keyword>
<evidence type="ECO:0000313" key="11">
    <source>
        <dbReference type="Proteomes" id="UP000310689"/>
    </source>
</evidence>
<dbReference type="Proteomes" id="UP000310689">
    <property type="component" value="Unassembled WGS sequence"/>
</dbReference>
<evidence type="ECO:0000256" key="7">
    <source>
        <dbReference type="PROSITE-ProRule" id="PRU00042"/>
    </source>
</evidence>
<feature type="domain" description="C2H2-type" evidence="9">
    <location>
        <begin position="229"/>
        <end position="259"/>
    </location>
</feature>
<dbReference type="PROSITE" id="PS50157">
    <property type="entry name" value="ZINC_FINGER_C2H2_2"/>
    <property type="match status" value="2"/>
</dbReference>
<dbReference type="SUPFAM" id="SSF57667">
    <property type="entry name" value="beta-beta-alpha zinc fingers"/>
    <property type="match status" value="1"/>
</dbReference>